<name>A0ACC3DLJ9_9PEZI</name>
<sequence>PEHHDGPPKKNTEVYPGLAYYALATDILGNHNGGTTLPHVQAFLLAGLYMGQLARVLESYMWIQNACRVLKLLVNDYKEYVTRSQENRVRPSLPQGLTLEFIRQLQVAFWSGVQLESDIYAELGDLPRTEITELETDVHYPSANSEADSDMLFYYYAQVVLRKQLNEVSSSLYTQDANQGRTGRPSWYGSSKVDGRFASIHWENLQAWRNGLPGHLKWEDGDPPATSINAARLRGKYYGAAYIITRPFLYHAVEHMEERYKFTFESPQLKQLPRVNLKLPSVDRGERRPPTREEAEKAEEIIMAARICVESAMESTVAFDGVNPGGRWIVTNIHGTAQAQFGNLLVLAAVRSSWLRDLVSWDRLEALMKRTIKLLENLSPISPTARVNLK</sequence>
<organism evidence="1 2">
    <name type="scientific">Coniosporium uncinatum</name>
    <dbReference type="NCBI Taxonomy" id="93489"/>
    <lineage>
        <taxon>Eukaryota</taxon>
        <taxon>Fungi</taxon>
        <taxon>Dikarya</taxon>
        <taxon>Ascomycota</taxon>
        <taxon>Pezizomycotina</taxon>
        <taxon>Dothideomycetes</taxon>
        <taxon>Dothideomycetes incertae sedis</taxon>
        <taxon>Coniosporium</taxon>
    </lineage>
</organism>
<keyword evidence="2" id="KW-1185">Reference proteome</keyword>
<proteinExistence type="predicted"/>
<evidence type="ECO:0000313" key="2">
    <source>
        <dbReference type="Proteomes" id="UP001186974"/>
    </source>
</evidence>
<dbReference type="EMBL" id="JAWDJW010002911">
    <property type="protein sequence ID" value="KAK3077381.1"/>
    <property type="molecule type" value="Genomic_DNA"/>
</dbReference>
<protein>
    <submittedName>
        <fullName evidence="1">Uncharacterized protein</fullName>
    </submittedName>
</protein>
<feature type="non-terminal residue" evidence="1">
    <location>
        <position position="390"/>
    </location>
</feature>
<evidence type="ECO:0000313" key="1">
    <source>
        <dbReference type="EMBL" id="KAK3077381.1"/>
    </source>
</evidence>
<gene>
    <name evidence="1" type="ORF">LTS18_010423</name>
</gene>
<feature type="non-terminal residue" evidence="1">
    <location>
        <position position="1"/>
    </location>
</feature>
<reference evidence="1" key="1">
    <citation type="submission" date="2024-09" db="EMBL/GenBank/DDBJ databases">
        <title>Black Yeasts Isolated from many extreme environments.</title>
        <authorList>
            <person name="Coleine C."/>
            <person name="Stajich J.E."/>
            <person name="Selbmann L."/>
        </authorList>
    </citation>
    <scope>NUCLEOTIDE SEQUENCE</scope>
    <source>
        <strain evidence="1">CCFEE 5737</strain>
    </source>
</reference>
<dbReference type="Proteomes" id="UP001186974">
    <property type="component" value="Unassembled WGS sequence"/>
</dbReference>
<accession>A0ACC3DLJ9</accession>
<comment type="caution">
    <text evidence="1">The sequence shown here is derived from an EMBL/GenBank/DDBJ whole genome shotgun (WGS) entry which is preliminary data.</text>
</comment>